<dbReference type="PANTHER" id="PTHR43975">
    <property type="entry name" value="ZGC:101858"/>
    <property type="match status" value="1"/>
</dbReference>
<dbReference type="InterPro" id="IPR036291">
    <property type="entry name" value="NAD(P)-bd_dom_sf"/>
</dbReference>
<dbReference type="FunFam" id="3.40.50.720:FF:000084">
    <property type="entry name" value="Short-chain dehydrogenase reductase"/>
    <property type="match status" value="1"/>
</dbReference>
<comment type="caution">
    <text evidence="2">The sequence shown here is derived from an EMBL/GenBank/DDBJ whole genome shotgun (WGS) entry which is preliminary data.</text>
</comment>
<proteinExistence type="predicted"/>
<dbReference type="SUPFAM" id="SSF51735">
    <property type="entry name" value="NAD(P)-binding Rossmann-fold domains"/>
    <property type="match status" value="1"/>
</dbReference>
<dbReference type="InterPro" id="IPR002347">
    <property type="entry name" value="SDR_fam"/>
</dbReference>
<accession>A0AAN5CYC2</accession>
<dbReference type="Pfam" id="PF13561">
    <property type="entry name" value="adh_short_C2"/>
    <property type="match status" value="1"/>
</dbReference>
<sequence>MPVAIVTGASSGIGRGTALLFAERGYCVCLTGRNTEALEEVMETAIELGSSKDKLLIVAGDLYEESTARSIVQQTMQQFGRIDSLVNSAGVLVGDPVLKCPLESYDRVFDVNVRSLIQITQMALPHIIDAKGTVVNVSSIAGPCAFPGLSYYCMSKAAVDQFTKCLALEMAPHGVRVNAVCPGVIITGMQQKNAQSEEQYQMFLRKCSITHALGRAGTVEEVARAIHFLAGPDSSFTTGDLLKIDGGRGIMIPSNSQVKIPEESKTTDKNNCTSCKNCVKATNEVRSSA</sequence>
<dbReference type="EMBL" id="BTRK01000005">
    <property type="protein sequence ID" value="GMR52344.1"/>
    <property type="molecule type" value="Genomic_DNA"/>
</dbReference>
<gene>
    <name evidence="2" type="ORF">PMAYCL1PPCAC_22539</name>
</gene>
<evidence type="ECO:0000256" key="1">
    <source>
        <dbReference type="ARBA" id="ARBA00023002"/>
    </source>
</evidence>
<dbReference type="NCBIfam" id="NF005559">
    <property type="entry name" value="PRK07231.1"/>
    <property type="match status" value="1"/>
</dbReference>
<dbReference type="PROSITE" id="PS00061">
    <property type="entry name" value="ADH_SHORT"/>
    <property type="match status" value="1"/>
</dbReference>
<dbReference type="GO" id="GO:0016491">
    <property type="term" value="F:oxidoreductase activity"/>
    <property type="evidence" value="ECO:0007669"/>
    <property type="project" value="UniProtKB-KW"/>
</dbReference>
<dbReference type="PANTHER" id="PTHR43975:SF2">
    <property type="entry name" value="EG:BACR7A4.14 PROTEIN-RELATED"/>
    <property type="match status" value="1"/>
</dbReference>
<keyword evidence="3" id="KW-1185">Reference proteome</keyword>
<evidence type="ECO:0008006" key="4">
    <source>
        <dbReference type="Google" id="ProtNLM"/>
    </source>
</evidence>
<evidence type="ECO:0000313" key="2">
    <source>
        <dbReference type="EMBL" id="GMR52344.1"/>
    </source>
</evidence>
<keyword evidence="1" id="KW-0560">Oxidoreductase</keyword>
<evidence type="ECO:0000313" key="3">
    <source>
        <dbReference type="Proteomes" id="UP001328107"/>
    </source>
</evidence>
<name>A0AAN5CYC2_9BILA</name>
<dbReference type="InterPro" id="IPR020904">
    <property type="entry name" value="Sc_DH/Rdtase_CS"/>
</dbReference>
<dbReference type="Proteomes" id="UP001328107">
    <property type="component" value="Unassembled WGS sequence"/>
</dbReference>
<reference evidence="3" key="1">
    <citation type="submission" date="2022-10" db="EMBL/GenBank/DDBJ databases">
        <title>Genome assembly of Pristionchus species.</title>
        <authorList>
            <person name="Yoshida K."/>
            <person name="Sommer R.J."/>
        </authorList>
    </citation>
    <scope>NUCLEOTIDE SEQUENCE [LARGE SCALE GENOMIC DNA]</scope>
    <source>
        <strain evidence="3">RS5460</strain>
    </source>
</reference>
<protein>
    <recommendedName>
        <fullName evidence="4">Dehydrogenase</fullName>
    </recommendedName>
</protein>
<dbReference type="Gene3D" id="3.40.50.720">
    <property type="entry name" value="NAD(P)-binding Rossmann-like Domain"/>
    <property type="match status" value="1"/>
</dbReference>
<dbReference type="PRINTS" id="PR00081">
    <property type="entry name" value="GDHRDH"/>
</dbReference>
<organism evidence="2 3">
    <name type="scientific">Pristionchus mayeri</name>
    <dbReference type="NCBI Taxonomy" id="1317129"/>
    <lineage>
        <taxon>Eukaryota</taxon>
        <taxon>Metazoa</taxon>
        <taxon>Ecdysozoa</taxon>
        <taxon>Nematoda</taxon>
        <taxon>Chromadorea</taxon>
        <taxon>Rhabditida</taxon>
        <taxon>Rhabditina</taxon>
        <taxon>Diplogasteromorpha</taxon>
        <taxon>Diplogasteroidea</taxon>
        <taxon>Neodiplogasteridae</taxon>
        <taxon>Pristionchus</taxon>
    </lineage>
</organism>
<dbReference type="PRINTS" id="PR00080">
    <property type="entry name" value="SDRFAMILY"/>
</dbReference>
<dbReference type="AlphaFoldDB" id="A0AAN5CYC2"/>